<feature type="region of interest" description="Disordered" evidence="7">
    <location>
        <begin position="588"/>
        <end position="638"/>
    </location>
</feature>
<dbReference type="SUPFAM" id="SSF56112">
    <property type="entry name" value="Protein kinase-like (PK-like)"/>
    <property type="match status" value="1"/>
</dbReference>
<dbReference type="GO" id="GO:0005524">
    <property type="term" value="F:ATP binding"/>
    <property type="evidence" value="ECO:0007669"/>
    <property type="project" value="UniProtKB-UniRule"/>
</dbReference>
<reference evidence="9" key="1">
    <citation type="journal article" date="2016" name="PLoS ONE">
        <title>Mps1 (Monopolar Spindle 1) Protein Inhibition Affects Cellular Growth and Pro-Embryogenic Masses Morphology in Embryogenic Cultures of Araucaria angustifolia (Araucariaceae).</title>
        <authorList>
            <person name="Douetts-Peres J.C."/>
            <person name="Cruz M.A."/>
            <person name="Reis R.S."/>
            <person name="Heringer A.S."/>
            <person name="de Oliveira E.A."/>
            <person name="Elbl P.M."/>
            <person name="Floh E.I."/>
            <person name="Silveira V."/>
            <person name="Santa-Catarina C."/>
        </authorList>
    </citation>
    <scope>NUCLEOTIDE SEQUENCE</scope>
</reference>
<feature type="domain" description="Protein kinase" evidence="8">
    <location>
        <begin position="691"/>
        <end position="984"/>
    </location>
</feature>
<evidence type="ECO:0000256" key="2">
    <source>
        <dbReference type="ARBA" id="ARBA00022679"/>
    </source>
</evidence>
<dbReference type="PROSITE" id="PS00108">
    <property type="entry name" value="PROTEIN_KINASE_ST"/>
    <property type="match status" value="1"/>
</dbReference>
<dbReference type="FunFam" id="1.10.510.10:FF:000224">
    <property type="entry name" value="serine/threonine-protein kinase mph1 isoform X1"/>
    <property type="match status" value="1"/>
</dbReference>
<dbReference type="FunFam" id="3.30.200.20:FF:000131">
    <property type="entry name" value="Dual specificity protein kinase TTK"/>
    <property type="match status" value="1"/>
</dbReference>
<dbReference type="InterPro" id="IPR008271">
    <property type="entry name" value="Ser/Thr_kinase_AS"/>
</dbReference>
<dbReference type="InterPro" id="IPR027084">
    <property type="entry name" value="Mps1_cat"/>
</dbReference>
<dbReference type="GO" id="GO:0033316">
    <property type="term" value="P:meiotic spindle assembly checkpoint signaling"/>
    <property type="evidence" value="ECO:0007669"/>
    <property type="project" value="TreeGrafter"/>
</dbReference>
<protein>
    <submittedName>
        <fullName evidence="9">Monopolar spindle 1</fullName>
    </submittedName>
</protein>
<keyword evidence="3 6" id="KW-0547">Nucleotide-binding</keyword>
<evidence type="ECO:0000256" key="7">
    <source>
        <dbReference type="SAM" id="MobiDB-lite"/>
    </source>
</evidence>
<feature type="compositionally biased region" description="Basic and acidic residues" evidence="7">
    <location>
        <begin position="504"/>
        <end position="523"/>
    </location>
</feature>
<dbReference type="GO" id="GO:0098813">
    <property type="term" value="P:nuclear chromosome segregation"/>
    <property type="evidence" value="ECO:0007669"/>
    <property type="project" value="UniProtKB-ARBA"/>
</dbReference>
<keyword evidence="2" id="KW-0808">Transferase</keyword>
<keyword evidence="4" id="KW-0418">Kinase</keyword>
<evidence type="ECO:0000313" key="9">
    <source>
        <dbReference type="EMBL" id="AMY62112.1"/>
    </source>
</evidence>
<dbReference type="Gene3D" id="3.30.200.20">
    <property type="entry name" value="Phosphorylase Kinase, domain 1"/>
    <property type="match status" value="1"/>
</dbReference>
<dbReference type="EMBL" id="KU600448">
    <property type="protein sequence ID" value="AMY62112.1"/>
    <property type="molecule type" value="mRNA"/>
</dbReference>
<dbReference type="AlphaFoldDB" id="A0A165R3M6"/>
<name>A0A165R3M6_ARAAG</name>
<sequence>MERPFNLSCDSSLSSAENHNHLSSSSSSSSSLLSFEGHHQQAGAVRDIQARPLRFRYPLVSLKRLRTLGPPRRVLVSDTEAGNSLPKISEEENDVSPKEPSSGEKDHVEASIKCQSDEDFSSQLEKAVSSLGQISASGCTAQGIHEHPEHRKRKADIERIAEDTTISLTLNMESSGSPSENSADLRLGCKGHDYFGTGGFNSRGNLVKSIAEHNNSVNSYIAFNDEVNPYPANGKIGQVAASKCHLKQPQKAYDASIASDHLKPMVQDVPKKVHFATLDYSNKGDFMEFPNSLVIDTESKQAHSAVVDQQSSLKSRNLLKVATDGGSVPLSSSTKDDSINKMNRLLDSVSSTPLVSVNSEACEKTTTDTGVENLSSHLNSLALTENQECGSLSNLGESFASHQQNLKQICSAPKYEAYSSKEVQTTKTNGTATTTMSSVDQILKPRVSAFSRIEANNSSTLSGAASLSSTASAFGVSNSTSVPCTSMLSSSSAIQNLGPCKDLSSSRERGAVGEASRDSKLRDPTPGLDDFERHFNFNIRNSSAPSSSVCPCTSSSFACQSATSIRCTSGPLTSLSIGQGFNVSIEQSGTAKANSGKSLSEDPTNARVQEPRVVTKSIEERVPQEPHVTSKANEGRNQVPEVASTINKSVQQSSSGSGIEKALAPNNRETGMSRKKYYDPDAFFRVNNKIYQKLGKIGSGGSSEVHKVISSDCTIYALKKIKLKGRDYSTAYGFCQEIDYLTRLRGKNYIIQLIDYEVTDKSLFRDVTGGELRIKDGRINEDAYIYMVLEYGEIDLAQMLIQKWREMDAGKKQIDENWLRFYWQQILKAVNTIHEERIVHSDLKPANFLLVKGVLKLIDFGIAKAIQSDTTNIQRESQVGTLNYMSPEAFLCNDLDENGNIIKCGRPSDIWSLGCILYQMVYGKTPFADYTTFWAKYKEITNKDHKITYGPVSNPWLLDIMERCLAWNRNERLRIPQLLEHPFLRPPPPPLLVTQEEQHCNALLEISNAYGSDGEIRRLCENLQERIRTSSKHLNR</sequence>
<dbReference type="GO" id="GO:0005634">
    <property type="term" value="C:nucleus"/>
    <property type="evidence" value="ECO:0007669"/>
    <property type="project" value="TreeGrafter"/>
</dbReference>
<dbReference type="InterPro" id="IPR000719">
    <property type="entry name" value="Prot_kinase_dom"/>
</dbReference>
<dbReference type="PANTHER" id="PTHR22974:SF21">
    <property type="entry name" value="DUAL SPECIFICITY PROTEIN KINASE TTK"/>
    <property type="match status" value="1"/>
</dbReference>
<evidence type="ECO:0000256" key="5">
    <source>
        <dbReference type="ARBA" id="ARBA00022840"/>
    </source>
</evidence>
<dbReference type="InterPro" id="IPR017441">
    <property type="entry name" value="Protein_kinase_ATP_BS"/>
</dbReference>
<dbReference type="GO" id="GO:0004712">
    <property type="term" value="F:protein serine/threonine/tyrosine kinase activity"/>
    <property type="evidence" value="ECO:0007669"/>
    <property type="project" value="TreeGrafter"/>
</dbReference>
<feature type="region of interest" description="Disordered" evidence="7">
    <location>
        <begin position="1"/>
        <end position="35"/>
    </location>
</feature>
<feature type="compositionally biased region" description="Basic and acidic residues" evidence="7">
    <location>
        <begin position="95"/>
        <end position="110"/>
    </location>
</feature>
<dbReference type="CDD" id="cd14131">
    <property type="entry name" value="PKc_Mps1"/>
    <property type="match status" value="1"/>
</dbReference>
<dbReference type="GO" id="GO:0034501">
    <property type="term" value="P:protein localization to kinetochore"/>
    <property type="evidence" value="ECO:0007669"/>
    <property type="project" value="TreeGrafter"/>
</dbReference>
<dbReference type="GO" id="GO:0007094">
    <property type="term" value="P:mitotic spindle assembly checkpoint signaling"/>
    <property type="evidence" value="ECO:0007669"/>
    <property type="project" value="TreeGrafter"/>
</dbReference>
<organism evidence="9">
    <name type="scientific">Araucaria angustifolia</name>
    <name type="common">Brazilian pine tree</name>
    <dbReference type="NCBI Taxonomy" id="56992"/>
    <lineage>
        <taxon>Eukaryota</taxon>
        <taxon>Viridiplantae</taxon>
        <taxon>Streptophyta</taxon>
        <taxon>Embryophyta</taxon>
        <taxon>Tracheophyta</taxon>
        <taxon>Spermatophyta</taxon>
        <taxon>Pinopsida</taxon>
        <taxon>Pinidae</taxon>
        <taxon>Conifers II</taxon>
        <taxon>Araucariales</taxon>
        <taxon>Araucariaceae</taxon>
        <taxon>Araucaria</taxon>
    </lineage>
</organism>
<feature type="binding site" evidence="6">
    <location>
        <position position="719"/>
    </location>
    <ligand>
        <name>ATP</name>
        <dbReference type="ChEBI" id="CHEBI:30616"/>
    </ligand>
</feature>
<accession>A0A165R3M6</accession>
<feature type="region of interest" description="Disordered" evidence="7">
    <location>
        <begin position="76"/>
        <end position="111"/>
    </location>
</feature>
<dbReference type="InterPro" id="IPR011009">
    <property type="entry name" value="Kinase-like_dom_sf"/>
</dbReference>
<proteinExistence type="evidence at transcript level"/>
<dbReference type="SMART" id="SM00220">
    <property type="entry name" value="S_TKc"/>
    <property type="match status" value="1"/>
</dbReference>
<feature type="compositionally biased region" description="Low complexity" evidence="7">
    <location>
        <begin position="11"/>
        <end position="34"/>
    </location>
</feature>
<dbReference type="PROSITE" id="PS00107">
    <property type="entry name" value="PROTEIN_KINASE_ATP"/>
    <property type="match status" value="1"/>
</dbReference>
<evidence type="ECO:0000256" key="1">
    <source>
        <dbReference type="ARBA" id="ARBA00022527"/>
    </source>
</evidence>
<feature type="compositionally biased region" description="Polar residues" evidence="7">
    <location>
        <begin position="588"/>
        <end position="607"/>
    </location>
</feature>
<evidence type="ECO:0000256" key="6">
    <source>
        <dbReference type="PROSITE-ProRule" id="PRU10141"/>
    </source>
</evidence>
<gene>
    <name evidence="9" type="primary">Mps1</name>
</gene>
<evidence type="ECO:0000256" key="3">
    <source>
        <dbReference type="ARBA" id="ARBA00022741"/>
    </source>
</evidence>
<evidence type="ECO:0000256" key="4">
    <source>
        <dbReference type="ARBA" id="ARBA00022777"/>
    </source>
</evidence>
<dbReference type="GO" id="GO:0004674">
    <property type="term" value="F:protein serine/threonine kinase activity"/>
    <property type="evidence" value="ECO:0007669"/>
    <property type="project" value="UniProtKB-KW"/>
</dbReference>
<dbReference type="PANTHER" id="PTHR22974">
    <property type="entry name" value="MIXED LINEAGE PROTEIN KINASE"/>
    <property type="match status" value="1"/>
</dbReference>
<dbReference type="PROSITE" id="PS50011">
    <property type="entry name" value="PROTEIN_KINASE_DOM"/>
    <property type="match status" value="1"/>
</dbReference>
<evidence type="ECO:0000259" key="8">
    <source>
        <dbReference type="PROSITE" id="PS50011"/>
    </source>
</evidence>
<dbReference type="Gene3D" id="1.10.510.10">
    <property type="entry name" value="Transferase(Phosphotransferase) domain 1"/>
    <property type="match status" value="1"/>
</dbReference>
<keyword evidence="5 6" id="KW-0067">ATP-binding</keyword>
<dbReference type="GO" id="GO:0000776">
    <property type="term" value="C:kinetochore"/>
    <property type="evidence" value="ECO:0007669"/>
    <property type="project" value="TreeGrafter"/>
</dbReference>
<dbReference type="Pfam" id="PF00069">
    <property type="entry name" value="Pkinase"/>
    <property type="match status" value="1"/>
</dbReference>
<feature type="region of interest" description="Disordered" evidence="7">
    <location>
        <begin position="499"/>
        <end position="529"/>
    </location>
</feature>
<keyword evidence="1" id="KW-0723">Serine/threonine-protein kinase</keyword>